<dbReference type="PATRIC" id="fig|1469144.10.peg.4535"/>
<sequence>MARYIAPGRLVRAVVNPLVMRFGAATTLVVRARVTGRTQAVPVNVLDYEGGRYLVAVRGETQWVRNLRAAGECELRRRGRVYRYVAEEVPVEDREPVIAAYRERWDSQVRRFFQALPDPADHPVFRLRQA</sequence>
<organism evidence="1 2">
    <name type="scientific">Carbonactinospora thermoautotrophica</name>
    <dbReference type="NCBI Taxonomy" id="1469144"/>
    <lineage>
        <taxon>Bacteria</taxon>
        <taxon>Bacillati</taxon>
        <taxon>Actinomycetota</taxon>
        <taxon>Actinomycetes</taxon>
        <taxon>Kitasatosporales</taxon>
        <taxon>Carbonactinosporaceae</taxon>
        <taxon>Carbonactinospora</taxon>
    </lineage>
</organism>
<protein>
    <recommendedName>
        <fullName evidence="3">Nitroreductase family deazaflavin-dependent oxidoreductase</fullName>
    </recommendedName>
</protein>
<dbReference type="EMBL" id="LAXD01000001">
    <property type="protein sequence ID" value="KWX03176.1"/>
    <property type="molecule type" value="Genomic_DNA"/>
</dbReference>
<accession>A0A132MZL5</accession>
<proteinExistence type="predicted"/>
<dbReference type="Gene3D" id="2.30.110.10">
    <property type="entry name" value="Electron Transport, Fmn-binding Protein, Chain A"/>
    <property type="match status" value="1"/>
</dbReference>
<evidence type="ECO:0000313" key="2">
    <source>
        <dbReference type="Proteomes" id="UP000070188"/>
    </source>
</evidence>
<dbReference type="OrthoDB" id="5186446at2"/>
<dbReference type="SUPFAM" id="SSF50475">
    <property type="entry name" value="FMN-binding split barrel"/>
    <property type="match status" value="1"/>
</dbReference>
<keyword evidence="2" id="KW-1185">Reference proteome</keyword>
<evidence type="ECO:0008006" key="3">
    <source>
        <dbReference type="Google" id="ProtNLM"/>
    </source>
</evidence>
<dbReference type="Pfam" id="PF04075">
    <property type="entry name" value="F420H2_quin_red"/>
    <property type="match status" value="1"/>
</dbReference>
<reference evidence="2" key="1">
    <citation type="submission" date="2015-04" db="EMBL/GenBank/DDBJ databases">
        <title>Physiological reanalysis, assessment of diazotrophy, and genome sequences of multiple isolates of Streptomyces thermoautotrophicus.</title>
        <authorList>
            <person name="MacKellar D.C."/>
            <person name="Lieber L."/>
            <person name="Norman J."/>
            <person name="Bolger A."/>
            <person name="Tobin C."/>
            <person name="Murray J.W."/>
            <person name="Chang R."/>
            <person name="Ford T."/>
            <person name="Nguyen P.Q."/>
            <person name="Woodward J."/>
            <person name="Permingeat H."/>
            <person name="Joshi N.S."/>
            <person name="Silver P.A."/>
            <person name="Usadel B."/>
            <person name="Rutherford A.W."/>
            <person name="Friesen M."/>
            <person name="Prell J."/>
        </authorList>
    </citation>
    <scope>NUCLEOTIDE SEQUENCE [LARGE SCALE GENOMIC DNA]</scope>
    <source>
        <strain evidence="2">H1</strain>
    </source>
</reference>
<dbReference type="Proteomes" id="UP000070188">
    <property type="component" value="Unassembled WGS sequence"/>
</dbReference>
<dbReference type="STRING" id="1469144.LI90_4227"/>
<dbReference type="GO" id="GO:0016491">
    <property type="term" value="F:oxidoreductase activity"/>
    <property type="evidence" value="ECO:0007669"/>
    <property type="project" value="InterPro"/>
</dbReference>
<evidence type="ECO:0000313" key="1">
    <source>
        <dbReference type="EMBL" id="KWX03176.1"/>
    </source>
</evidence>
<comment type="caution">
    <text evidence="1">The sequence shown here is derived from an EMBL/GenBank/DDBJ whole genome shotgun (WGS) entry which is preliminary data.</text>
</comment>
<dbReference type="InterPro" id="IPR004378">
    <property type="entry name" value="F420H2_quin_Rdtase"/>
</dbReference>
<name>A0A132MZL5_9ACTN</name>
<gene>
    <name evidence="1" type="ORF">LI90_4227</name>
</gene>
<dbReference type="RefSeq" id="WP_096059175.1">
    <property type="nucleotide sequence ID" value="NZ_LAXD01000001.1"/>
</dbReference>
<dbReference type="InterPro" id="IPR012349">
    <property type="entry name" value="Split_barrel_FMN-bd"/>
</dbReference>
<dbReference type="AlphaFoldDB" id="A0A132MZL5"/>